<feature type="compositionally biased region" description="Basic residues" evidence="1">
    <location>
        <begin position="207"/>
        <end position="217"/>
    </location>
</feature>
<accession>A0A1E7FVM4</accession>
<feature type="compositionally biased region" description="Polar residues" evidence="1">
    <location>
        <begin position="221"/>
        <end position="230"/>
    </location>
</feature>
<evidence type="ECO:0000313" key="2">
    <source>
        <dbReference type="EMBL" id="OEU22174.1"/>
    </source>
</evidence>
<reference evidence="2 3" key="1">
    <citation type="submission" date="2016-09" db="EMBL/GenBank/DDBJ databases">
        <title>Extensive genetic diversity and differential bi-allelic expression allows diatom success in the polar Southern Ocean.</title>
        <authorList>
            <consortium name="DOE Joint Genome Institute"/>
            <person name="Mock T."/>
            <person name="Otillar R.P."/>
            <person name="Strauss J."/>
            <person name="Dupont C."/>
            <person name="Frickenhaus S."/>
            <person name="Maumus F."/>
            <person name="Mcmullan M."/>
            <person name="Sanges R."/>
            <person name="Schmutz J."/>
            <person name="Toseland A."/>
            <person name="Valas R."/>
            <person name="Veluchamy A."/>
            <person name="Ward B.J."/>
            <person name="Allen A."/>
            <person name="Barry K."/>
            <person name="Falciatore A."/>
            <person name="Ferrante M."/>
            <person name="Fortunato A.E."/>
            <person name="Gloeckner G."/>
            <person name="Gruber A."/>
            <person name="Hipkin R."/>
            <person name="Janech M."/>
            <person name="Kroth P."/>
            <person name="Leese F."/>
            <person name="Lindquist E."/>
            <person name="Lyon B.R."/>
            <person name="Martin J."/>
            <person name="Mayer C."/>
            <person name="Parker M."/>
            <person name="Quesneville H."/>
            <person name="Raymond J."/>
            <person name="Uhlig C."/>
            <person name="Valentin K.U."/>
            <person name="Worden A.Z."/>
            <person name="Armbrust E.V."/>
            <person name="Bowler C."/>
            <person name="Green B."/>
            <person name="Moulton V."/>
            <person name="Van Oosterhout C."/>
            <person name="Grigoriev I."/>
        </authorList>
    </citation>
    <scope>NUCLEOTIDE SEQUENCE [LARGE SCALE GENOMIC DNA]</scope>
    <source>
        <strain evidence="2 3">CCMP1102</strain>
    </source>
</reference>
<gene>
    <name evidence="2" type="ORF">FRACYDRAFT_267178</name>
</gene>
<dbReference type="InParanoid" id="A0A1E7FVM4"/>
<dbReference type="Gene3D" id="1.25.40.10">
    <property type="entry name" value="Tetratricopeptide repeat domain"/>
    <property type="match status" value="1"/>
</dbReference>
<protein>
    <recommendedName>
        <fullName evidence="4">MalT-like TPR region domain-containing protein</fullName>
    </recommendedName>
</protein>
<organism evidence="2 3">
    <name type="scientific">Fragilariopsis cylindrus CCMP1102</name>
    <dbReference type="NCBI Taxonomy" id="635003"/>
    <lineage>
        <taxon>Eukaryota</taxon>
        <taxon>Sar</taxon>
        <taxon>Stramenopiles</taxon>
        <taxon>Ochrophyta</taxon>
        <taxon>Bacillariophyta</taxon>
        <taxon>Bacillariophyceae</taxon>
        <taxon>Bacillariophycidae</taxon>
        <taxon>Bacillariales</taxon>
        <taxon>Bacillariaceae</taxon>
        <taxon>Fragilariopsis</taxon>
    </lineage>
</organism>
<dbReference type="EMBL" id="KV784353">
    <property type="protein sequence ID" value="OEU22174.1"/>
    <property type="molecule type" value="Genomic_DNA"/>
</dbReference>
<evidence type="ECO:0008006" key="4">
    <source>
        <dbReference type="Google" id="ProtNLM"/>
    </source>
</evidence>
<dbReference type="SUPFAM" id="SSF48452">
    <property type="entry name" value="TPR-like"/>
    <property type="match status" value="1"/>
</dbReference>
<dbReference type="AlphaFoldDB" id="A0A1E7FVM4"/>
<dbReference type="Proteomes" id="UP000095751">
    <property type="component" value="Unassembled WGS sequence"/>
</dbReference>
<sequence>MAEILNNLGCLAYMSGQPVAASSYYRDSMDIQFGALSDSLYIGNAMSGQSISLSISIVRANIGFIKLVTKDLPVAITALENALMEQQILLRGAHDTIIATMDHLALSNLLKGDQEKAALMFNRILQLQKNEYGPHDRRCFVTIDKINMVQSKGAQYEDAIEELRKTFSMPSAPASVSSSPSISSSIGTTKVKQNPRRDKNVQPQRSSRGKIKKKKNKVMQVFSSMRKTNP</sequence>
<keyword evidence="3" id="KW-1185">Reference proteome</keyword>
<dbReference type="OrthoDB" id="49507at2759"/>
<proteinExistence type="predicted"/>
<dbReference type="InterPro" id="IPR011990">
    <property type="entry name" value="TPR-like_helical_dom_sf"/>
</dbReference>
<name>A0A1E7FVM4_9STRA</name>
<evidence type="ECO:0000256" key="1">
    <source>
        <dbReference type="SAM" id="MobiDB-lite"/>
    </source>
</evidence>
<feature type="compositionally biased region" description="Low complexity" evidence="1">
    <location>
        <begin position="170"/>
        <end position="186"/>
    </location>
</feature>
<evidence type="ECO:0000313" key="3">
    <source>
        <dbReference type="Proteomes" id="UP000095751"/>
    </source>
</evidence>
<feature type="region of interest" description="Disordered" evidence="1">
    <location>
        <begin position="170"/>
        <end position="230"/>
    </location>
</feature>
<dbReference type="KEGG" id="fcy:FRACYDRAFT_267178"/>